<gene>
    <name evidence="2" type="ORF">OS493_039662</name>
</gene>
<dbReference type="EMBL" id="MU827525">
    <property type="protein sequence ID" value="KAJ7348186.1"/>
    <property type="molecule type" value="Genomic_DNA"/>
</dbReference>
<dbReference type="OrthoDB" id="565731at2759"/>
<dbReference type="Gene3D" id="3.40.470.10">
    <property type="entry name" value="Uracil-DNA glycosylase-like domain"/>
    <property type="match status" value="1"/>
</dbReference>
<name>A0A9W9YHH2_9CNID</name>
<keyword evidence="1" id="KW-0812">Transmembrane</keyword>
<dbReference type="InterPro" id="IPR036895">
    <property type="entry name" value="Uracil-DNA_glycosylase-like_sf"/>
</dbReference>
<dbReference type="AlphaFoldDB" id="A0A9W9YHH2"/>
<evidence type="ECO:0000256" key="1">
    <source>
        <dbReference type="SAM" id="Phobius"/>
    </source>
</evidence>
<protein>
    <submittedName>
        <fullName evidence="2">Uncharacterized protein</fullName>
    </submittedName>
</protein>
<organism evidence="2 3">
    <name type="scientific">Desmophyllum pertusum</name>
    <dbReference type="NCBI Taxonomy" id="174260"/>
    <lineage>
        <taxon>Eukaryota</taxon>
        <taxon>Metazoa</taxon>
        <taxon>Cnidaria</taxon>
        <taxon>Anthozoa</taxon>
        <taxon>Hexacorallia</taxon>
        <taxon>Scleractinia</taxon>
        <taxon>Caryophylliina</taxon>
        <taxon>Caryophylliidae</taxon>
        <taxon>Desmophyllum</taxon>
    </lineage>
</organism>
<proteinExistence type="predicted"/>
<keyword evidence="3" id="KW-1185">Reference proteome</keyword>
<reference evidence="2" key="1">
    <citation type="submission" date="2023-01" db="EMBL/GenBank/DDBJ databases">
        <title>Genome assembly of the deep-sea coral Lophelia pertusa.</title>
        <authorList>
            <person name="Herrera S."/>
            <person name="Cordes E."/>
        </authorList>
    </citation>
    <scope>NUCLEOTIDE SEQUENCE</scope>
    <source>
        <strain evidence="2">USNM1676648</strain>
        <tissue evidence="2">Polyp</tissue>
    </source>
</reference>
<sequence length="102" mass="11470">MPSTSGRTQTYPRASDKIPFFQELKTLREEVKNKSVDTSCIIRTVKNTCQFIVKGALWVMLYFTNLAITYSNDVGIFSSIVKHVLLKISSLLLLKGVSKPDV</sequence>
<feature type="transmembrane region" description="Helical" evidence="1">
    <location>
        <begin position="51"/>
        <end position="70"/>
    </location>
</feature>
<keyword evidence="1" id="KW-0472">Membrane</keyword>
<evidence type="ECO:0000313" key="3">
    <source>
        <dbReference type="Proteomes" id="UP001163046"/>
    </source>
</evidence>
<evidence type="ECO:0000313" key="2">
    <source>
        <dbReference type="EMBL" id="KAJ7348186.1"/>
    </source>
</evidence>
<comment type="caution">
    <text evidence="2">The sequence shown here is derived from an EMBL/GenBank/DDBJ whole genome shotgun (WGS) entry which is preliminary data.</text>
</comment>
<accession>A0A9W9YHH2</accession>
<keyword evidence="1" id="KW-1133">Transmembrane helix</keyword>
<dbReference type="Proteomes" id="UP001163046">
    <property type="component" value="Unassembled WGS sequence"/>
</dbReference>